<sequence length="63" mass="7065">MLDSTNKKAKKNMLIQKIICSTGSSYDKLKNLSVSELNKTLKEIQLSSHPHSGCGSLKWKNCR</sequence>
<proteinExistence type="predicted"/>
<accession>A0A941GEG9</accession>
<organism evidence="1">
    <name type="scientific">Niallia circulans</name>
    <name type="common">Bacillus circulans</name>
    <dbReference type="NCBI Taxonomy" id="1397"/>
    <lineage>
        <taxon>Bacteria</taxon>
        <taxon>Bacillati</taxon>
        <taxon>Bacillota</taxon>
        <taxon>Bacilli</taxon>
        <taxon>Bacillales</taxon>
        <taxon>Bacillaceae</taxon>
        <taxon>Niallia</taxon>
    </lineage>
</organism>
<evidence type="ECO:0000313" key="1">
    <source>
        <dbReference type="EMBL" id="MBR8668777.1"/>
    </source>
</evidence>
<name>A0A941GEG9_NIACI</name>
<gene>
    <name evidence="1" type="ORF">KD144_04410</name>
</gene>
<dbReference type="EMBL" id="JAGTPX010000003">
    <property type="protein sequence ID" value="MBR8668777.1"/>
    <property type="molecule type" value="Genomic_DNA"/>
</dbReference>
<reference evidence="1" key="1">
    <citation type="submission" date="2021-04" db="EMBL/GenBank/DDBJ databases">
        <title>Genomic analysis of electroactive and textile dye degrading Bacillus circulans strain: DC10 isolated from constructed wetland-microbial fuel cells treating textile dye wastewaters.</title>
        <authorList>
            <person name="Patel D.U."/>
            <person name="Desai C.R."/>
        </authorList>
    </citation>
    <scope>NUCLEOTIDE SEQUENCE</scope>
    <source>
        <strain evidence="1">DC10</strain>
    </source>
</reference>
<comment type="caution">
    <text evidence="1">The sequence shown here is derived from an EMBL/GenBank/DDBJ whole genome shotgun (WGS) entry which is preliminary data.</text>
</comment>
<dbReference type="RefSeq" id="WP_212117361.1">
    <property type="nucleotide sequence ID" value="NZ_JAGTPX020000003.1"/>
</dbReference>
<protein>
    <submittedName>
        <fullName evidence="1">Uncharacterized protein</fullName>
    </submittedName>
</protein>
<dbReference type="AlphaFoldDB" id="A0A941GEG9"/>